<feature type="region of interest" description="Disordered" evidence="1">
    <location>
        <begin position="372"/>
        <end position="392"/>
    </location>
</feature>
<name>C1NAB2_MICPC</name>
<dbReference type="OrthoDB" id="7433202at2759"/>
<evidence type="ECO:0000256" key="1">
    <source>
        <dbReference type="SAM" id="MobiDB-lite"/>
    </source>
</evidence>
<dbReference type="KEGG" id="mpp:MICPUCDRAFT_54828"/>
<feature type="compositionally biased region" description="Basic and acidic residues" evidence="1">
    <location>
        <begin position="169"/>
        <end position="182"/>
    </location>
</feature>
<reference evidence="2 3" key="1">
    <citation type="journal article" date="2009" name="Science">
        <title>Green evolution and dynamic adaptations revealed by genomes of the marine picoeukaryotes Micromonas.</title>
        <authorList>
            <person name="Worden A.Z."/>
            <person name="Lee J.H."/>
            <person name="Mock T."/>
            <person name="Rouze P."/>
            <person name="Simmons M.P."/>
            <person name="Aerts A.L."/>
            <person name="Allen A.E."/>
            <person name="Cuvelier M.L."/>
            <person name="Derelle E."/>
            <person name="Everett M.V."/>
            <person name="Foulon E."/>
            <person name="Grimwood J."/>
            <person name="Gundlach H."/>
            <person name="Henrissat B."/>
            <person name="Napoli C."/>
            <person name="McDonald S.M."/>
            <person name="Parker M.S."/>
            <person name="Rombauts S."/>
            <person name="Salamov A."/>
            <person name="Von Dassow P."/>
            <person name="Badger J.H."/>
            <person name="Coutinho P.M."/>
            <person name="Demir E."/>
            <person name="Dubchak I."/>
            <person name="Gentemann C."/>
            <person name="Eikrem W."/>
            <person name="Gready J.E."/>
            <person name="John U."/>
            <person name="Lanier W."/>
            <person name="Lindquist E.A."/>
            <person name="Lucas S."/>
            <person name="Mayer K.F."/>
            <person name="Moreau H."/>
            <person name="Not F."/>
            <person name="Otillar R."/>
            <person name="Panaud O."/>
            <person name="Pangilinan J."/>
            <person name="Paulsen I."/>
            <person name="Piegu B."/>
            <person name="Poliakov A."/>
            <person name="Robbens S."/>
            <person name="Schmutz J."/>
            <person name="Toulza E."/>
            <person name="Wyss T."/>
            <person name="Zelensky A."/>
            <person name="Zhou K."/>
            <person name="Armbrust E.V."/>
            <person name="Bhattacharya D."/>
            <person name="Goodenough U.W."/>
            <person name="Van de Peer Y."/>
            <person name="Grigoriev I.V."/>
        </authorList>
    </citation>
    <scope>NUCLEOTIDE SEQUENCE [LARGE SCALE GENOMIC DNA]</scope>
    <source>
        <strain evidence="2 3">CCMP1545</strain>
    </source>
</reference>
<accession>C1NAB2</accession>
<organism evidence="3">
    <name type="scientific">Micromonas pusilla (strain CCMP1545)</name>
    <name type="common">Picoplanktonic green alga</name>
    <dbReference type="NCBI Taxonomy" id="564608"/>
    <lineage>
        <taxon>Eukaryota</taxon>
        <taxon>Viridiplantae</taxon>
        <taxon>Chlorophyta</taxon>
        <taxon>Mamiellophyceae</taxon>
        <taxon>Mamiellales</taxon>
        <taxon>Mamiellaceae</taxon>
        <taxon>Micromonas</taxon>
    </lineage>
</organism>
<dbReference type="RefSeq" id="XP_003064933.1">
    <property type="nucleotide sequence ID" value="XM_003064887.1"/>
</dbReference>
<dbReference type="eggNOG" id="ENOG502S9D9">
    <property type="taxonomic scope" value="Eukaryota"/>
</dbReference>
<dbReference type="EMBL" id="GG663753">
    <property type="protein sequence ID" value="EEH50913.1"/>
    <property type="molecule type" value="Genomic_DNA"/>
</dbReference>
<feature type="region of interest" description="Disordered" evidence="1">
    <location>
        <begin position="1"/>
        <end position="183"/>
    </location>
</feature>
<evidence type="ECO:0000313" key="2">
    <source>
        <dbReference type="EMBL" id="EEH50913.1"/>
    </source>
</evidence>
<feature type="compositionally biased region" description="Pro residues" evidence="1">
    <location>
        <begin position="43"/>
        <end position="62"/>
    </location>
</feature>
<dbReference type="Proteomes" id="UP000001876">
    <property type="component" value="Unassembled WGS sequence"/>
</dbReference>
<feature type="compositionally biased region" description="Low complexity" evidence="1">
    <location>
        <begin position="152"/>
        <end position="167"/>
    </location>
</feature>
<proteinExistence type="predicted"/>
<dbReference type="GeneID" id="9690374"/>
<feature type="compositionally biased region" description="Pro residues" evidence="1">
    <location>
        <begin position="1"/>
        <end position="26"/>
    </location>
</feature>
<gene>
    <name evidence="2" type="ORF">MICPUCDRAFT_54828</name>
</gene>
<feature type="region of interest" description="Disordered" evidence="1">
    <location>
        <begin position="196"/>
        <end position="237"/>
    </location>
</feature>
<keyword evidence="3" id="KW-1185">Reference proteome</keyword>
<sequence length="853" mass="91259">MVEAPPPSTIGALPPPRVEAPSPPTVQVPLLPMAGVPLLPMTEVPPPPPFPMIEGPPPPPRPESSRPESPRQGSPRPESPLPESPRPELLRLPPARSAQGTTDALPRSDALAAVSTRADAVDRPRAEEDDNAFGSPVVVPVDDSGAELGSPRARTNAQRSARRNANNGEYRRLPLADPRGTDAPDVAALFDRVASTIRPPPRSTAETTASGPGRGGGTRRGVPPRAHLPPVNREAPARARAVTLGLPTGGDDLRQAKEWWVREHAAGNLSFLSERDPGQSANAPKVALSTWADVFEVLCAWPVNALDANAPEDELRAACFLLEASHMLLFEAVRHGKSPRGGDAGRRDVICRLNRFMGGEWESLVDEARERQAQPARQAGVGTTPPADPGFNPTFTRARRLARVGELSRAVQALDDTKVVQGTPDTIAALQAKHPAAPPAARLDNDEDAWERAKETLPFLADIQPADVIKALKSATRGAAQDCMGWRVESLQALCAFPDAIEALTSLIRALARGDLHDSATELLTRARLVALAKEDGGIRPIGICAVFRNLVGRILLSAWREDLDAHFTEKGGNGRLLQLAVGVPRGTQLCRTHIDEYLRLNPTHVAIEGDVRNAFNEVWRTAIVEGIMALGEEKGRSLLPFFLTVYGKPSKIAVRGADGARHFVDSQVGSTQGDVLGMLLFCLAIHPVLRDTARENPDVHQAWYADNGYHLGPPAVAAAAAAQNQRLLGARAGLHIKGWIVTQGRSSPVLSSSTFTDAGMVGDISFVHFGDTRAGHTVGSMVNGVKCLGSPLGSPAFQNTFVNERNNMHQKRLHALISLGAVDAQVAKLLLIHCALPPKRSSEDTRPSSTRG</sequence>
<evidence type="ECO:0000313" key="3">
    <source>
        <dbReference type="Proteomes" id="UP000001876"/>
    </source>
</evidence>
<protein>
    <submittedName>
        <fullName evidence="2">Predicted protein</fullName>
    </submittedName>
</protein>
<dbReference type="STRING" id="564608.C1NAB2"/>
<dbReference type="AlphaFoldDB" id="C1NAB2"/>